<dbReference type="Gene3D" id="3.90.180.10">
    <property type="entry name" value="Medium-chain alcohol dehydrogenases, catalytic domain"/>
    <property type="match status" value="1"/>
</dbReference>
<protein>
    <submittedName>
        <fullName evidence="4">Quinone oxidoreductase</fullName>
    </submittedName>
</protein>
<dbReference type="Proteomes" id="UP001499895">
    <property type="component" value="Unassembled WGS sequence"/>
</dbReference>
<feature type="domain" description="Enoyl reductase (ER)" evidence="3">
    <location>
        <begin position="10"/>
        <end position="321"/>
    </location>
</feature>
<dbReference type="InterPro" id="IPR036291">
    <property type="entry name" value="NAD(P)-bd_dom_sf"/>
</dbReference>
<dbReference type="SUPFAM" id="SSF51735">
    <property type="entry name" value="NAD(P)-binding Rossmann-fold domains"/>
    <property type="match status" value="1"/>
</dbReference>
<dbReference type="RefSeq" id="WP_344085892.1">
    <property type="nucleotide sequence ID" value="NZ_BAAAHB010000005.1"/>
</dbReference>
<organism evidence="4 5">
    <name type="scientific">Streptomyces stramineus</name>
    <dbReference type="NCBI Taxonomy" id="173861"/>
    <lineage>
        <taxon>Bacteria</taxon>
        <taxon>Bacillati</taxon>
        <taxon>Actinomycetota</taxon>
        <taxon>Actinomycetes</taxon>
        <taxon>Kitasatosporales</taxon>
        <taxon>Streptomycetaceae</taxon>
        <taxon>Streptomyces</taxon>
    </lineage>
</organism>
<evidence type="ECO:0000313" key="4">
    <source>
        <dbReference type="EMBL" id="GAA0448508.1"/>
    </source>
</evidence>
<evidence type="ECO:0000256" key="2">
    <source>
        <dbReference type="ARBA" id="ARBA00023002"/>
    </source>
</evidence>
<dbReference type="SUPFAM" id="SSF50129">
    <property type="entry name" value="GroES-like"/>
    <property type="match status" value="1"/>
</dbReference>
<dbReference type="PANTHER" id="PTHR48106:SF13">
    <property type="entry name" value="QUINONE OXIDOREDUCTASE-RELATED"/>
    <property type="match status" value="1"/>
</dbReference>
<dbReference type="InterPro" id="IPR020843">
    <property type="entry name" value="ER"/>
</dbReference>
<accession>A0ABP3JC69</accession>
<keyword evidence="1" id="KW-0521">NADP</keyword>
<dbReference type="EMBL" id="BAAAHB010000005">
    <property type="protein sequence ID" value="GAA0448508.1"/>
    <property type="molecule type" value="Genomic_DNA"/>
</dbReference>
<keyword evidence="2" id="KW-0560">Oxidoreductase</keyword>
<evidence type="ECO:0000313" key="5">
    <source>
        <dbReference type="Proteomes" id="UP001499895"/>
    </source>
</evidence>
<proteinExistence type="predicted"/>
<dbReference type="SMART" id="SM00829">
    <property type="entry name" value="PKS_ER"/>
    <property type="match status" value="1"/>
</dbReference>
<comment type="caution">
    <text evidence="4">The sequence shown here is derived from an EMBL/GenBank/DDBJ whole genome shotgun (WGS) entry which is preliminary data.</text>
</comment>
<keyword evidence="5" id="KW-1185">Reference proteome</keyword>
<sequence length="323" mass="33807">MRAIVVTAYGGPEVLTIAERPDPTAGPGEVVARPSVIGVNFKDVYEREGRAKPAPPFTPGSEGAGTVTAVGEGVTTLAPGDRIAWCAAPGSYAEQVVVPERAAVPLPADVTDEDAAALLLQGLTAHYLTTSTHPVGEGGTALVHAAAGGVGRLLTQLLTRRGVKVVATVSTPAKAAAVQDLGAWRTVVTAGGTDIAARVRELTGGRGVDVVYDGVGRDTFEAGLTSLRPRGTFVLFGEASGPVPAFDPRLLASHGSLFFTRPTLNDHATDPEELRDRSAELFAWLRDGRIDVSVGGRYRLEDAARAHRDLQQRRTTGKLLLQP</sequence>
<evidence type="ECO:0000256" key="1">
    <source>
        <dbReference type="ARBA" id="ARBA00022857"/>
    </source>
</evidence>
<dbReference type="Pfam" id="PF08240">
    <property type="entry name" value="ADH_N"/>
    <property type="match status" value="1"/>
</dbReference>
<evidence type="ECO:0000259" key="3">
    <source>
        <dbReference type="SMART" id="SM00829"/>
    </source>
</evidence>
<name>A0ABP3JC69_9ACTN</name>
<dbReference type="CDD" id="cd05286">
    <property type="entry name" value="QOR2"/>
    <property type="match status" value="1"/>
</dbReference>
<dbReference type="Pfam" id="PF00107">
    <property type="entry name" value="ADH_zinc_N"/>
    <property type="match status" value="1"/>
</dbReference>
<dbReference type="InterPro" id="IPR011032">
    <property type="entry name" value="GroES-like_sf"/>
</dbReference>
<dbReference type="InterPro" id="IPR013154">
    <property type="entry name" value="ADH-like_N"/>
</dbReference>
<dbReference type="Gene3D" id="3.40.50.720">
    <property type="entry name" value="NAD(P)-binding Rossmann-like Domain"/>
    <property type="match status" value="1"/>
</dbReference>
<reference evidence="5" key="1">
    <citation type="journal article" date="2019" name="Int. J. Syst. Evol. Microbiol.">
        <title>The Global Catalogue of Microorganisms (GCM) 10K type strain sequencing project: providing services to taxonomists for standard genome sequencing and annotation.</title>
        <authorList>
            <consortium name="The Broad Institute Genomics Platform"/>
            <consortium name="The Broad Institute Genome Sequencing Center for Infectious Disease"/>
            <person name="Wu L."/>
            <person name="Ma J."/>
        </authorList>
    </citation>
    <scope>NUCLEOTIDE SEQUENCE [LARGE SCALE GENOMIC DNA]</scope>
    <source>
        <strain evidence="5">JCM 10649</strain>
    </source>
</reference>
<gene>
    <name evidence="4" type="ORF">GCM10009544_09100</name>
</gene>
<dbReference type="InterPro" id="IPR047618">
    <property type="entry name" value="QOR-like"/>
</dbReference>
<dbReference type="PANTHER" id="PTHR48106">
    <property type="entry name" value="QUINONE OXIDOREDUCTASE PIG3-RELATED"/>
    <property type="match status" value="1"/>
</dbReference>
<dbReference type="InterPro" id="IPR013149">
    <property type="entry name" value="ADH-like_C"/>
</dbReference>